<dbReference type="EMBL" id="JAMYWD010000005">
    <property type="protein sequence ID" value="KAJ4969665.1"/>
    <property type="molecule type" value="Genomic_DNA"/>
</dbReference>
<evidence type="ECO:0000313" key="5">
    <source>
        <dbReference type="EMBL" id="KAJ4969665.1"/>
    </source>
</evidence>
<dbReference type="Pfam" id="PF04652">
    <property type="entry name" value="Vta1"/>
    <property type="match status" value="1"/>
</dbReference>
<feature type="domain" description="Vta1/callose synthase N-terminal" evidence="4">
    <location>
        <begin position="12"/>
        <end position="148"/>
    </location>
</feature>
<feature type="compositionally biased region" description="Polar residues" evidence="3">
    <location>
        <begin position="320"/>
        <end position="330"/>
    </location>
</feature>
<proteinExistence type="predicted"/>
<keyword evidence="2" id="KW-0472">Membrane</keyword>
<name>A0A9Q0KFU8_9MAGN</name>
<dbReference type="Gene3D" id="1.25.40.270">
    <property type="entry name" value="Vacuolar protein sorting-associated protein vta1"/>
    <property type="match status" value="1"/>
</dbReference>
<comment type="caution">
    <text evidence="5">The sequence shown here is derived from an EMBL/GenBank/DDBJ whole genome shotgun (WGS) entry which is preliminary data.</text>
</comment>
<dbReference type="PANTHER" id="PTHR46009:SF1">
    <property type="entry name" value="VACUOLAR PROTEIN SORTING-ASSOCIATED PROTEIN VTA1 HOMOLOG"/>
    <property type="match status" value="1"/>
</dbReference>
<evidence type="ECO:0000256" key="2">
    <source>
        <dbReference type="ARBA" id="ARBA00023136"/>
    </source>
</evidence>
<feature type="compositionally biased region" description="Polar residues" evidence="3">
    <location>
        <begin position="298"/>
        <end position="307"/>
    </location>
</feature>
<dbReference type="InterPro" id="IPR023175">
    <property type="entry name" value="Vta1/CALS_N_sf"/>
</dbReference>
<organism evidence="5 6">
    <name type="scientific">Protea cynaroides</name>
    <dbReference type="NCBI Taxonomy" id="273540"/>
    <lineage>
        <taxon>Eukaryota</taxon>
        <taxon>Viridiplantae</taxon>
        <taxon>Streptophyta</taxon>
        <taxon>Embryophyta</taxon>
        <taxon>Tracheophyta</taxon>
        <taxon>Spermatophyta</taxon>
        <taxon>Magnoliopsida</taxon>
        <taxon>Proteales</taxon>
        <taxon>Proteaceae</taxon>
        <taxon>Protea</taxon>
    </lineage>
</organism>
<gene>
    <name evidence="5" type="ORF">NE237_002764</name>
</gene>
<evidence type="ECO:0000259" key="4">
    <source>
        <dbReference type="Pfam" id="PF04652"/>
    </source>
</evidence>
<evidence type="ECO:0000256" key="3">
    <source>
        <dbReference type="SAM" id="MobiDB-lite"/>
    </source>
</evidence>
<feature type="region of interest" description="Disordered" evidence="3">
    <location>
        <begin position="293"/>
        <end position="332"/>
    </location>
</feature>
<dbReference type="InterPro" id="IPR039431">
    <property type="entry name" value="Vta1/CALS_N"/>
</dbReference>
<protein>
    <recommendedName>
        <fullName evidence="4">Vta1/callose synthase N-terminal domain-containing protein</fullName>
    </recommendedName>
</protein>
<reference evidence="5" key="1">
    <citation type="journal article" date="2023" name="Plant J.">
        <title>The genome of the king protea, Protea cynaroides.</title>
        <authorList>
            <person name="Chang J."/>
            <person name="Duong T.A."/>
            <person name="Schoeman C."/>
            <person name="Ma X."/>
            <person name="Roodt D."/>
            <person name="Barker N."/>
            <person name="Li Z."/>
            <person name="Van de Peer Y."/>
            <person name="Mizrachi E."/>
        </authorList>
    </citation>
    <scope>NUCLEOTIDE SEQUENCE</scope>
    <source>
        <tissue evidence="5">Young leaves</tissue>
    </source>
</reference>
<dbReference type="Proteomes" id="UP001141806">
    <property type="component" value="Unassembled WGS sequence"/>
</dbReference>
<sequence length="374" mass="41474">MGSENEPAKLLLPYLQRADELQKHEPLVAYYCRLYAMERGLKIPQKERTKTTNALLISLMNQLEKDKKSLQLGPEDNLYVEGFASNVFSKADKQDRAGRADLNTAKTFYAASIFFEILNQFGELQPDLEQKQKYAAWKAADIRKALKEGRKPEPGPPGDDKDLSIPSSTPTAAYDLGPSETNSINHPVPGAGSSPQFHDNVQHEASTNIMTSPPSYPNADFPYNDFHPPQLNRQESSAYSQAYHQPYPHEPQQSLPRNYPSHETSSQSQPYSYANFQSYPSFTDSSLPTAPAHYPSYPQGSDASYSHQAVPPVSGYPSAAQYTHSSGNESNHAEPATIAAQTFHYDCNYQPPPEKVAEAHKAASLLQMPRHAVG</sequence>
<keyword evidence="6" id="KW-1185">Reference proteome</keyword>
<feature type="compositionally biased region" description="Basic and acidic residues" evidence="3">
    <location>
        <begin position="147"/>
        <end position="163"/>
    </location>
</feature>
<dbReference type="PANTHER" id="PTHR46009">
    <property type="entry name" value="VACUOLAR PROTEIN SORTING-ASSOCIATED PROTEIN VTA1 HOMOLOG"/>
    <property type="match status" value="1"/>
</dbReference>
<feature type="compositionally biased region" description="Polar residues" evidence="3">
    <location>
        <begin position="193"/>
        <end position="213"/>
    </location>
</feature>
<dbReference type="GO" id="GO:0032511">
    <property type="term" value="P:late endosome to vacuole transport via multivesicular body sorting pathway"/>
    <property type="evidence" value="ECO:0007669"/>
    <property type="project" value="InterPro"/>
</dbReference>
<evidence type="ECO:0000313" key="6">
    <source>
        <dbReference type="Proteomes" id="UP001141806"/>
    </source>
</evidence>
<accession>A0A9Q0KFU8</accession>
<comment type="subcellular location">
    <subcellularLocation>
        <location evidence="1">Endomembrane system</location>
    </subcellularLocation>
</comment>
<feature type="compositionally biased region" description="Polar residues" evidence="3">
    <location>
        <begin position="231"/>
        <end position="243"/>
    </location>
</feature>
<evidence type="ECO:0000256" key="1">
    <source>
        <dbReference type="ARBA" id="ARBA00004308"/>
    </source>
</evidence>
<dbReference type="AlphaFoldDB" id="A0A9Q0KFU8"/>
<dbReference type="OrthoDB" id="391137at2759"/>
<dbReference type="InterPro" id="IPR044538">
    <property type="entry name" value="Vta1-like"/>
</dbReference>
<dbReference type="GO" id="GO:0005771">
    <property type="term" value="C:multivesicular body"/>
    <property type="evidence" value="ECO:0007669"/>
    <property type="project" value="TreeGrafter"/>
</dbReference>
<feature type="compositionally biased region" description="Polar residues" evidence="3">
    <location>
        <begin position="251"/>
        <end position="277"/>
    </location>
</feature>
<feature type="region of interest" description="Disordered" evidence="3">
    <location>
        <begin position="147"/>
        <end position="277"/>
    </location>
</feature>